<evidence type="ECO:0000256" key="1">
    <source>
        <dbReference type="ARBA" id="ARBA00006545"/>
    </source>
</evidence>
<dbReference type="GO" id="GO:0045053">
    <property type="term" value="P:protein retention in Golgi apparatus"/>
    <property type="evidence" value="ECO:0007669"/>
    <property type="project" value="TreeGrafter"/>
</dbReference>
<dbReference type="GO" id="GO:0006623">
    <property type="term" value="P:protein targeting to vacuole"/>
    <property type="evidence" value="ECO:0007669"/>
    <property type="project" value="TreeGrafter"/>
</dbReference>
<dbReference type="Pfam" id="PF25037">
    <property type="entry name" value="VPS13_C"/>
    <property type="match status" value="1"/>
</dbReference>
<protein>
    <submittedName>
        <fullName evidence="4">Vacuolar protein sorting-associated protein 13 DH-like domain-containing protein</fullName>
    </submittedName>
</protein>
<evidence type="ECO:0000259" key="2">
    <source>
        <dbReference type="Pfam" id="PF25037"/>
    </source>
</evidence>
<dbReference type="InterPro" id="IPR056748">
    <property type="entry name" value="VPS13-like_C"/>
</dbReference>
<dbReference type="PANTHER" id="PTHR16166:SF93">
    <property type="entry name" value="INTERMEMBRANE LIPID TRANSFER PROTEIN VPS13"/>
    <property type="match status" value="1"/>
</dbReference>
<reference evidence="4" key="1">
    <citation type="submission" date="2022-11" db="UniProtKB">
        <authorList>
            <consortium name="WormBaseParasite"/>
        </authorList>
    </citation>
    <scope>IDENTIFICATION</scope>
</reference>
<evidence type="ECO:0000313" key="4">
    <source>
        <dbReference type="WBParaSite" id="Minc3s00118g05098"/>
    </source>
</evidence>
<organism evidence="3 4">
    <name type="scientific">Meloidogyne incognita</name>
    <name type="common">Southern root-knot nematode worm</name>
    <name type="synonym">Oxyuris incognita</name>
    <dbReference type="NCBI Taxonomy" id="6306"/>
    <lineage>
        <taxon>Eukaryota</taxon>
        <taxon>Metazoa</taxon>
        <taxon>Ecdysozoa</taxon>
        <taxon>Nematoda</taxon>
        <taxon>Chromadorea</taxon>
        <taxon>Rhabditida</taxon>
        <taxon>Tylenchina</taxon>
        <taxon>Tylenchomorpha</taxon>
        <taxon>Tylenchoidea</taxon>
        <taxon>Meloidogynidae</taxon>
        <taxon>Meloidogyninae</taxon>
        <taxon>Meloidogyne</taxon>
        <taxon>Meloidogyne incognita group</taxon>
    </lineage>
</organism>
<name>A0A914KWJ6_MELIC</name>
<feature type="domain" description="Intermembrane lipid transfer protein VPS13-like C-terminal" evidence="2">
    <location>
        <begin position="640"/>
        <end position="746"/>
    </location>
</feature>
<proteinExistence type="inferred from homology"/>
<keyword evidence="3" id="KW-1185">Reference proteome</keyword>
<dbReference type="InterPro" id="IPR026847">
    <property type="entry name" value="VPS13"/>
</dbReference>
<dbReference type="AlphaFoldDB" id="A0A914KWJ6"/>
<accession>A0A914KWJ6</accession>
<dbReference type="WBParaSite" id="Minc3s00118g05098">
    <property type="protein sequence ID" value="Minc3s00118g05098"/>
    <property type="gene ID" value="Minc3s00118g05098"/>
</dbReference>
<evidence type="ECO:0000313" key="3">
    <source>
        <dbReference type="Proteomes" id="UP000887563"/>
    </source>
</evidence>
<sequence length="787" mass="88513">MPGMVPAILMNATKFPIKYWQAEVEEEKTLEPGQVIPFSWDCLITKEGLGGIFLNGGKFLWCHYLGGGLLFFKILFLGLYNNRHLCPWYVLRCLTKVLANGVENRTAVQSRFDFILLLPWGLKPVDSRVQPRLFEWKSGEHSGSDELLHNRDSSYLPSRNAGYHFCVSFLNGRQRVVLFTSDASISMLAHEPFEFEQPNMHVEFRLHGVGISLVNNHKCIEVLYMAILPGQGQRDGFWMQYRQTDHQTTLWVKLHNFQIDNQLPSSIFPCMLAMVPQPKSVVKDAPKPFLECSFVMNQSEHSNIVQIKLLEALVQEFSVRMDQSLINEILDMFPKESIETDYNKEAFSKDLELTKGNLNKRALQTRISQAKAYYERLHISPLMIHLSFSQGHVKEGDKDAAGIQWEFLNLMLKSVGVTLTEIQDVTFKLAFFHREAAFYSRTQLQAEIQSHYIKQFIKQAYVLILGLDIIGNPFGLIRDLTAGVQDFFYQPIQGAVTGPLEFVEGMTLGVNSLFSHSVGGVLGAASRITGTLGKGVAALTMDEEYQRKRLQARQQPTNFGEGMFRGVRGVGQGVIDGVTGVISKPVEGAKKGGVSGFLKGTGKGLIGVVTRPVSGVVDLATSMADSVKTVVTNAEEIRPIRPPRVITNDKIVRPFVYAEAIGYKIFKEINKGDFAETDCYLADGSISKHLVIVVTDKRVIEARQHELTGNWNADWSPTYSEMNKPEWFIDETNGVKYGVKISLKEARRGTFSILGRPKTKGKLILFQTEEISKRVFDRMLSAWENSA</sequence>
<comment type="similarity">
    <text evidence="1">Belongs to the VPS13 family.</text>
</comment>
<dbReference type="Proteomes" id="UP000887563">
    <property type="component" value="Unplaced"/>
</dbReference>
<dbReference type="PANTHER" id="PTHR16166">
    <property type="entry name" value="VACUOLAR PROTEIN SORTING-ASSOCIATED PROTEIN VPS13"/>
    <property type="match status" value="1"/>
</dbReference>